<sequence length="42" mass="4755">VVPISFHFIITPLTADSRIFSSKDISRIDLLHRCGNLSLYHA</sequence>
<evidence type="ECO:0000313" key="1">
    <source>
        <dbReference type="EMBL" id="CAI9599462.1"/>
    </source>
</evidence>
<reference evidence="1" key="1">
    <citation type="submission" date="2023-05" db="EMBL/GenBank/DDBJ databases">
        <authorList>
            <person name="Stuckert A."/>
        </authorList>
    </citation>
    <scope>NUCLEOTIDE SEQUENCE</scope>
</reference>
<protein>
    <submittedName>
        <fullName evidence="1">Uncharacterized protein</fullName>
    </submittedName>
</protein>
<organism evidence="1 2">
    <name type="scientific">Staurois parvus</name>
    <dbReference type="NCBI Taxonomy" id="386267"/>
    <lineage>
        <taxon>Eukaryota</taxon>
        <taxon>Metazoa</taxon>
        <taxon>Chordata</taxon>
        <taxon>Craniata</taxon>
        <taxon>Vertebrata</taxon>
        <taxon>Euteleostomi</taxon>
        <taxon>Amphibia</taxon>
        <taxon>Batrachia</taxon>
        <taxon>Anura</taxon>
        <taxon>Neobatrachia</taxon>
        <taxon>Ranoidea</taxon>
        <taxon>Ranidae</taxon>
        <taxon>Staurois</taxon>
    </lineage>
</organism>
<accession>A0ABN9FRN1</accession>
<dbReference type="Proteomes" id="UP001162483">
    <property type="component" value="Unassembled WGS sequence"/>
</dbReference>
<gene>
    <name evidence="1" type="ORF">SPARVUS_LOCUS12588633</name>
</gene>
<dbReference type="EMBL" id="CATNWA010017298">
    <property type="protein sequence ID" value="CAI9599462.1"/>
    <property type="molecule type" value="Genomic_DNA"/>
</dbReference>
<name>A0ABN9FRN1_9NEOB</name>
<proteinExistence type="predicted"/>
<comment type="caution">
    <text evidence="1">The sequence shown here is derived from an EMBL/GenBank/DDBJ whole genome shotgun (WGS) entry which is preliminary data.</text>
</comment>
<evidence type="ECO:0000313" key="2">
    <source>
        <dbReference type="Proteomes" id="UP001162483"/>
    </source>
</evidence>
<keyword evidence="2" id="KW-1185">Reference proteome</keyword>
<feature type="non-terminal residue" evidence="1">
    <location>
        <position position="1"/>
    </location>
</feature>